<evidence type="ECO:0000313" key="12">
    <source>
        <dbReference type="EMBL" id="TQL36914.1"/>
    </source>
</evidence>
<dbReference type="EMBL" id="BOQM01000030">
    <property type="protein sequence ID" value="GIM87106.1"/>
    <property type="molecule type" value="Genomic_DNA"/>
</dbReference>
<comment type="caution">
    <text evidence="12">The sequence shown here is derived from an EMBL/GenBank/DDBJ whole genome shotgun (WGS) entry which is preliminary data.</text>
</comment>
<accession>A0A542XM42</accession>
<dbReference type="Proteomes" id="UP000677457">
    <property type="component" value="Unassembled WGS sequence"/>
</dbReference>
<evidence type="ECO:0000256" key="3">
    <source>
        <dbReference type="ARBA" id="ARBA00008900"/>
    </source>
</evidence>
<evidence type="ECO:0000256" key="2">
    <source>
        <dbReference type="ARBA" id="ARBA00005061"/>
    </source>
</evidence>
<dbReference type="Gene3D" id="3.30.479.10">
    <property type="entry name" value="6-pyruvoyl tetrahydropterin synthase/QueD"/>
    <property type="match status" value="2"/>
</dbReference>
<evidence type="ECO:0000256" key="9">
    <source>
        <dbReference type="ARBA" id="ARBA00031449"/>
    </source>
</evidence>
<protein>
    <recommendedName>
        <fullName evidence="5">6-carboxy-5,6,7,8-tetrahydropterin synthase</fullName>
        <ecNumber evidence="4">4.1.2.50</ecNumber>
    </recommendedName>
    <alternativeName>
        <fullName evidence="9">Queuosine biosynthesis protein QueD</fullName>
    </alternativeName>
</protein>
<keyword evidence="14" id="KW-1185">Reference proteome</keyword>
<dbReference type="UniPathway" id="UPA00391"/>
<evidence type="ECO:0000256" key="1">
    <source>
        <dbReference type="ARBA" id="ARBA00001947"/>
    </source>
</evidence>
<dbReference type="GeneID" id="93771306"/>
<comment type="cofactor">
    <cofactor evidence="1">
        <name>Zn(2+)</name>
        <dbReference type="ChEBI" id="CHEBI:29105"/>
    </cofactor>
</comment>
<reference evidence="11 14" key="2">
    <citation type="submission" date="2021-03" db="EMBL/GenBank/DDBJ databases">
        <title>Whole genome shotgun sequence of Salinispora arenicola NBRC 105043.</title>
        <authorList>
            <person name="Komaki H."/>
            <person name="Tamura T."/>
        </authorList>
    </citation>
    <scope>NUCLEOTIDE SEQUENCE [LARGE SCALE GENOMIC DNA]</scope>
    <source>
        <strain evidence="11 14">NBRC 105043</strain>
    </source>
</reference>
<gene>
    <name evidence="12" type="ORF">FB564_2048</name>
    <name evidence="11" type="ORF">Sar04_38420</name>
</gene>
<evidence type="ECO:0000313" key="13">
    <source>
        <dbReference type="Proteomes" id="UP000315983"/>
    </source>
</evidence>
<proteinExistence type="inferred from homology"/>
<keyword evidence="7" id="KW-0862">Zinc</keyword>
<evidence type="ECO:0000256" key="5">
    <source>
        <dbReference type="ARBA" id="ARBA00018141"/>
    </source>
</evidence>
<name>A0A542XM42_SALAC</name>
<dbReference type="AlphaFoldDB" id="A0A542XM42"/>
<sequence length="241" mass="26433">MYRIGKQFTFDAAHAVPAAVDERHCPPGLHGHTYTIGVVLAAEQVEPPGFVIDFAALNPFARHLNEVLDHRLLNDVLDQPPTHQAINGYLRRWLETFLVAPTGRVTLDAVSIQAPTLPGQGPLAEYEVTFEAAHRLPGLPIGHKCARIHGHSYRAAFRFDGTSRLPDACLAALNGYISTAFNGCYLNDSVPHAGPPTSENLARHLYEWACKELSLPDGTTITAARVSETASTWAEYQETTW</sequence>
<comment type="catalytic activity">
    <reaction evidence="10">
        <text>7,8-dihydroneopterin 3'-triphosphate + H2O = 6-carboxy-5,6,7,8-tetrahydropterin + triphosphate + acetaldehyde + 2 H(+)</text>
        <dbReference type="Rhea" id="RHEA:27966"/>
        <dbReference type="ChEBI" id="CHEBI:15343"/>
        <dbReference type="ChEBI" id="CHEBI:15377"/>
        <dbReference type="ChEBI" id="CHEBI:15378"/>
        <dbReference type="ChEBI" id="CHEBI:18036"/>
        <dbReference type="ChEBI" id="CHEBI:58462"/>
        <dbReference type="ChEBI" id="CHEBI:61032"/>
        <dbReference type="EC" id="4.1.2.50"/>
    </reaction>
</comment>
<dbReference type="Pfam" id="PF01242">
    <property type="entry name" value="PTPS"/>
    <property type="match status" value="2"/>
</dbReference>
<evidence type="ECO:0000256" key="4">
    <source>
        <dbReference type="ARBA" id="ARBA00012982"/>
    </source>
</evidence>
<dbReference type="EMBL" id="VFOL01000001">
    <property type="protein sequence ID" value="TQL36914.1"/>
    <property type="molecule type" value="Genomic_DNA"/>
</dbReference>
<keyword evidence="8" id="KW-0456">Lyase</keyword>
<comment type="similarity">
    <text evidence="3">Belongs to the PTPS family. QueD subfamily.</text>
</comment>
<dbReference type="GO" id="GO:0070497">
    <property type="term" value="F:6-carboxytetrahydropterin synthase activity"/>
    <property type="evidence" value="ECO:0007669"/>
    <property type="project" value="UniProtKB-EC"/>
</dbReference>
<reference evidence="12 13" key="1">
    <citation type="submission" date="2019-06" db="EMBL/GenBank/DDBJ databases">
        <title>Sequencing the genomes of 1000 actinobacteria strains.</title>
        <authorList>
            <person name="Klenk H.-P."/>
        </authorList>
    </citation>
    <scope>NUCLEOTIDE SEQUENCE [LARGE SCALE GENOMIC DNA]</scope>
    <source>
        <strain evidence="12 13">DSM 44819</strain>
    </source>
</reference>
<dbReference type="InterPro" id="IPR038418">
    <property type="entry name" value="6-PTP_synth/QueD_sf"/>
</dbReference>
<evidence type="ECO:0000313" key="11">
    <source>
        <dbReference type="EMBL" id="GIM87106.1"/>
    </source>
</evidence>
<evidence type="ECO:0000256" key="6">
    <source>
        <dbReference type="ARBA" id="ARBA00022723"/>
    </source>
</evidence>
<evidence type="ECO:0000256" key="10">
    <source>
        <dbReference type="ARBA" id="ARBA00048807"/>
    </source>
</evidence>
<dbReference type="GO" id="GO:0046872">
    <property type="term" value="F:metal ion binding"/>
    <property type="evidence" value="ECO:0007669"/>
    <property type="project" value="UniProtKB-KW"/>
</dbReference>
<dbReference type="EC" id="4.1.2.50" evidence="4"/>
<dbReference type="PANTHER" id="PTHR12589">
    <property type="entry name" value="PYRUVOYL TETRAHYDROBIOPTERIN SYNTHASE"/>
    <property type="match status" value="1"/>
</dbReference>
<evidence type="ECO:0000256" key="7">
    <source>
        <dbReference type="ARBA" id="ARBA00022833"/>
    </source>
</evidence>
<dbReference type="SUPFAM" id="SSF55620">
    <property type="entry name" value="Tetrahydrobiopterin biosynthesis enzymes-like"/>
    <property type="match status" value="2"/>
</dbReference>
<dbReference type="InterPro" id="IPR007115">
    <property type="entry name" value="6-PTP_synth/QueD"/>
</dbReference>
<evidence type="ECO:0000256" key="8">
    <source>
        <dbReference type="ARBA" id="ARBA00023239"/>
    </source>
</evidence>
<dbReference type="PANTHER" id="PTHR12589:SF7">
    <property type="entry name" value="6-PYRUVOYL TETRAHYDROBIOPTERIN SYNTHASE"/>
    <property type="match status" value="1"/>
</dbReference>
<keyword evidence="6" id="KW-0479">Metal-binding</keyword>
<evidence type="ECO:0000313" key="14">
    <source>
        <dbReference type="Proteomes" id="UP000677457"/>
    </source>
</evidence>
<comment type="pathway">
    <text evidence="2">Purine metabolism; 7-cyano-7-deazaguanine biosynthesis.</text>
</comment>
<dbReference type="RefSeq" id="WP_249039883.1">
    <property type="nucleotide sequence ID" value="NZ_BOQM01000030.1"/>
</dbReference>
<organism evidence="12 13">
    <name type="scientific">Salinispora arenicola</name>
    <dbReference type="NCBI Taxonomy" id="168697"/>
    <lineage>
        <taxon>Bacteria</taxon>
        <taxon>Bacillati</taxon>
        <taxon>Actinomycetota</taxon>
        <taxon>Actinomycetes</taxon>
        <taxon>Micromonosporales</taxon>
        <taxon>Micromonosporaceae</taxon>
        <taxon>Salinispora</taxon>
    </lineage>
</organism>
<dbReference type="Proteomes" id="UP000315983">
    <property type="component" value="Unassembled WGS sequence"/>
</dbReference>